<comment type="caution">
    <text evidence="3">The sequence shown here is derived from an EMBL/GenBank/DDBJ whole genome shotgun (WGS) entry which is preliminary data.</text>
</comment>
<dbReference type="PANTHER" id="PTHR43384">
    <property type="entry name" value="SEPTUM SITE-DETERMINING PROTEIN MIND HOMOLOG, CHLOROPLASTIC-RELATED"/>
    <property type="match status" value="1"/>
</dbReference>
<reference evidence="3" key="1">
    <citation type="submission" date="2018-08" db="EMBL/GenBank/DDBJ databases">
        <title>Murine metabolic-syndrome-specific gut microbial biobank.</title>
        <authorList>
            <person name="Liu C."/>
        </authorList>
    </citation>
    <scope>NUCLEOTIDE SEQUENCE [LARGE SCALE GENOMIC DNA]</scope>
    <source>
        <strain evidence="3">Z82</strain>
    </source>
</reference>
<dbReference type="PANTHER" id="PTHR43384:SF13">
    <property type="entry name" value="SLR0110 PROTEIN"/>
    <property type="match status" value="1"/>
</dbReference>
<gene>
    <name evidence="3" type="ORF">D1639_10825</name>
</gene>
<dbReference type="InterPro" id="IPR033756">
    <property type="entry name" value="YlxH/NBP35"/>
</dbReference>
<dbReference type="GO" id="GO:0016887">
    <property type="term" value="F:ATP hydrolysis activity"/>
    <property type="evidence" value="ECO:0007669"/>
    <property type="project" value="TreeGrafter"/>
</dbReference>
<dbReference type="GO" id="GO:0005829">
    <property type="term" value="C:cytosol"/>
    <property type="evidence" value="ECO:0007669"/>
    <property type="project" value="TreeGrafter"/>
</dbReference>
<keyword evidence="2" id="KW-0067">ATP-binding</keyword>
<dbReference type="GO" id="GO:0009898">
    <property type="term" value="C:cytoplasmic side of plasma membrane"/>
    <property type="evidence" value="ECO:0007669"/>
    <property type="project" value="TreeGrafter"/>
</dbReference>
<dbReference type="InterPro" id="IPR027417">
    <property type="entry name" value="P-loop_NTPase"/>
</dbReference>
<proteinExistence type="predicted"/>
<evidence type="ECO:0000256" key="2">
    <source>
        <dbReference type="ARBA" id="ARBA00022840"/>
    </source>
</evidence>
<dbReference type="AlphaFoldDB" id="A0A7C9P0A9"/>
<accession>A0A7C9P0A9</accession>
<dbReference type="Pfam" id="PF10609">
    <property type="entry name" value="ParA"/>
    <property type="match status" value="1"/>
</dbReference>
<keyword evidence="1" id="KW-0547">Nucleotide-binding</keyword>
<protein>
    <recommendedName>
        <fullName evidence="4">Chromosome partitioning protein ParA</fullName>
    </recommendedName>
</protein>
<dbReference type="InterPro" id="IPR050625">
    <property type="entry name" value="ParA/MinD_ATPase"/>
</dbReference>
<name>A0A7C9P0A9_9BACT</name>
<dbReference type="GO" id="GO:0051782">
    <property type="term" value="P:negative regulation of cell division"/>
    <property type="evidence" value="ECO:0007669"/>
    <property type="project" value="TreeGrafter"/>
</dbReference>
<sequence>MLPVVGGSGGVGKSTVAVMAALSCRKRGLRTALLDFDLQFGDAADLLGIEDAQRLDELVAAPERLAVLPCAPGRLAVIAPPAHIDAAEAVVAGAAPVLDWLSEHFDVVVANTGAAWAEQHAVLLERAAKVLFLVDQRPGSLRACRHALDLCGRCGIATSPFQFVLNRCSKGSTFTSIDLSCALGGARVSELRDGGAMVEELLAAGLAQELFESGNPLIATVESLVDLVLPPSMAACSPAPAESSRKQPLFKLKSRRQRRAACL</sequence>
<evidence type="ECO:0000256" key="1">
    <source>
        <dbReference type="ARBA" id="ARBA00022741"/>
    </source>
</evidence>
<dbReference type="EMBL" id="QWKH01000139">
    <property type="protein sequence ID" value="NBI35510.1"/>
    <property type="molecule type" value="Genomic_DNA"/>
</dbReference>
<dbReference type="SUPFAM" id="SSF52540">
    <property type="entry name" value="P-loop containing nucleoside triphosphate hydrolases"/>
    <property type="match status" value="1"/>
</dbReference>
<organism evidence="3">
    <name type="scientific">Muribaculaceae bacterium Z82</name>
    <dbReference type="NCBI Taxonomy" id="2304548"/>
    <lineage>
        <taxon>Bacteria</taxon>
        <taxon>Pseudomonadati</taxon>
        <taxon>Bacteroidota</taxon>
        <taxon>Bacteroidia</taxon>
        <taxon>Bacteroidales</taxon>
        <taxon>Muribaculaceae</taxon>
    </lineage>
</organism>
<evidence type="ECO:0008006" key="4">
    <source>
        <dbReference type="Google" id="ProtNLM"/>
    </source>
</evidence>
<evidence type="ECO:0000313" key="3">
    <source>
        <dbReference type="EMBL" id="NBI35510.1"/>
    </source>
</evidence>
<dbReference type="GO" id="GO:0005524">
    <property type="term" value="F:ATP binding"/>
    <property type="evidence" value="ECO:0007669"/>
    <property type="project" value="UniProtKB-KW"/>
</dbReference>
<dbReference type="Gene3D" id="3.40.50.300">
    <property type="entry name" value="P-loop containing nucleotide triphosphate hydrolases"/>
    <property type="match status" value="1"/>
</dbReference>